<keyword evidence="1" id="KW-0472">Membrane</keyword>
<name>A0AAV6YP79_ENGPU</name>
<comment type="caution">
    <text evidence="2">The sequence shown here is derived from an EMBL/GenBank/DDBJ whole genome shotgun (WGS) entry which is preliminary data.</text>
</comment>
<evidence type="ECO:0000313" key="2">
    <source>
        <dbReference type="EMBL" id="KAG8535823.1"/>
    </source>
</evidence>
<proteinExistence type="predicted"/>
<keyword evidence="3" id="KW-1185">Reference proteome</keyword>
<sequence length="92" mass="10530">MILLVRVRVIWLYAFCSYMVLVLKIVFSNGSHQMCPGSDEASVWSLEDREKRSSLLWSCLNVRSCIIAAVMVCSSSLVPFLIDLIFWKNPSR</sequence>
<organism evidence="2 3">
    <name type="scientific">Engystomops pustulosus</name>
    <name type="common">Tungara frog</name>
    <name type="synonym">Physalaemus pustulosus</name>
    <dbReference type="NCBI Taxonomy" id="76066"/>
    <lineage>
        <taxon>Eukaryota</taxon>
        <taxon>Metazoa</taxon>
        <taxon>Chordata</taxon>
        <taxon>Craniata</taxon>
        <taxon>Vertebrata</taxon>
        <taxon>Euteleostomi</taxon>
        <taxon>Amphibia</taxon>
        <taxon>Batrachia</taxon>
        <taxon>Anura</taxon>
        <taxon>Neobatrachia</taxon>
        <taxon>Hyloidea</taxon>
        <taxon>Leptodactylidae</taxon>
        <taxon>Leiuperinae</taxon>
        <taxon>Engystomops</taxon>
    </lineage>
</organism>
<dbReference type="EMBL" id="WNYA01056426">
    <property type="protein sequence ID" value="KAG8535823.1"/>
    <property type="molecule type" value="Genomic_DNA"/>
</dbReference>
<evidence type="ECO:0000313" key="3">
    <source>
        <dbReference type="Proteomes" id="UP000824782"/>
    </source>
</evidence>
<feature type="transmembrane region" description="Helical" evidence="1">
    <location>
        <begin position="66"/>
        <end position="87"/>
    </location>
</feature>
<evidence type="ECO:0000256" key="1">
    <source>
        <dbReference type="SAM" id="Phobius"/>
    </source>
</evidence>
<dbReference type="AlphaFoldDB" id="A0AAV6YP79"/>
<protein>
    <recommendedName>
        <fullName evidence="4">Vomeronasal type-1 receptor</fullName>
    </recommendedName>
</protein>
<dbReference type="Proteomes" id="UP000824782">
    <property type="component" value="Unassembled WGS sequence"/>
</dbReference>
<reference evidence="2" key="1">
    <citation type="thesis" date="2020" institute="ProQuest LLC" country="789 East Eisenhower Parkway, Ann Arbor, MI, USA">
        <title>Comparative Genomics and Chromosome Evolution.</title>
        <authorList>
            <person name="Mudd A.B."/>
        </authorList>
    </citation>
    <scope>NUCLEOTIDE SEQUENCE</scope>
    <source>
        <strain evidence="2">237g6f4</strain>
        <tissue evidence="2">Blood</tissue>
    </source>
</reference>
<feature type="transmembrane region" description="Helical" evidence="1">
    <location>
        <begin position="9"/>
        <end position="27"/>
    </location>
</feature>
<keyword evidence="1" id="KW-0812">Transmembrane</keyword>
<evidence type="ECO:0008006" key="4">
    <source>
        <dbReference type="Google" id="ProtNLM"/>
    </source>
</evidence>
<gene>
    <name evidence="2" type="ORF">GDO81_027694</name>
</gene>
<accession>A0AAV6YP79</accession>
<keyword evidence="1" id="KW-1133">Transmembrane helix</keyword>